<keyword evidence="3" id="KW-1185">Reference proteome</keyword>
<dbReference type="AlphaFoldDB" id="A0AA86U4W2"/>
<proteinExistence type="predicted"/>
<sequence>MPRERLIARRFRDGRLWLQRAGPAGIGETSPSLLRESRIIFFCFHLARPLDFLNESKKLPQLQTRAIQHGSTTTDEYIGTICLAARLIMKSHLSFHRKSSLKLFCCYPPSERAHSLPLARFRRFFLGPLVLRANCLQLRVSAGQKPKPAGLQRWSAGSTVYFPFPFSPAAGLLQALSAGVGRLHRWRSGMESAVFCRANTFVFSLEMEDEQQCPESVSQCVVFGTDVSGCSAQDPPVSEKRVQVYFANLEQYFSVFVWLGRWIS</sequence>
<dbReference type="EMBL" id="CATOUU010000686">
    <property type="protein sequence ID" value="CAI9940944.1"/>
    <property type="molecule type" value="Genomic_DNA"/>
</dbReference>
<gene>
    <name evidence="1" type="ORF">HINF_LOCUS28589</name>
    <name evidence="2" type="ORF">HINF_LOCUS51816</name>
</gene>
<reference evidence="2 3" key="2">
    <citation type="submission" date="2024-07" db="EMBL/GenBank/DDBJ databases">
        <authorList>
            <person name="Akdeniz Z."/>
        </authorList>
    </citation>
    <scope>NUCLEOTIDE SEQUENCE [LARGE SCALE GENOMIC DNA]</scope>
</reference>
<organism evidence="1">
    <name type="scientific">Hexamita inflata</name>
    <dbReference type="NCBI Taxonomy" id="28002"/>
    <lineage>
        <taxon>Eukaryota</taxon>
        <taxon>Metamonada</taxon>
        <taxon>Diplomonadida</taxon>
        <taxon>Hexamitidae</taxon>
        <taxon>Hexamitinae</taxon>
        <taxon>Hexamita</taxon>
    </lineage>
</organism>
<evidence type="ECO:0000313" key="3">
    <source>
        <dbReference type="Proteomes" id="UP001642409"/>
    </source>
</evidence>
<reference evidence="1" key="1">
    <citation type="submission" date="2023-06" db="EMBL/GenBank/DDBJ databases">
        <authorList>
            <person name="Kurt Z."/>
        </authorList>
    </citation>
    <scope>NUCLEOTIDE SEQUENCE</scope>
</reference>
<evidence type="ECO:0000313" key="1">
    <source>
        <dbReference type="EMBL" id="CAI9940944.1"/>
    </source>
</evidence>
<comment type="caution">
    <text evidence="1">The sequence shown here is derived from an EMBL/GenBank/DDBJ whole genome shotgun (WGS) entry which is preliminary data.</text>
</comment>
<accession>A0AA86U4W2</accession>
<dbReference type="EMBL" id="CAXDID020000255">
    <property type="protein sequence ID" value="CAL6065390.1"/>
    <property type="molecule type" value="Genomic_DNA"/>
</dbReference>
<dbReference type="Proteomes" id="UP001642409">
    <property type="component" value="Unassembled WGS sequence"/>
</dbReference>
<evidence type="ECO:0000313" key="2">
    <source>
        <dbReference type="EMBL" id="CAL6065390.1"/>
    </source>
</evidence>
<protein>
    <submittedName>
        <fullName evidence="2">Hypothetical_protein</fullName>
    </submittedName>
</protein>
<name>A0AA86U4W2_9EUKA</name>